<dbReference type="GO" id="GO:0008270">
    <property type="term" value="F:zinc ion binding"/>
    <property type="evidence" value="ECO:0007669"/>
    <property type="project" value="UniProtKB-KW"/>
</dbReference>
<keyword evidence="10 12" id="KW-0238">DNA-binding</keyword>
<comment type="similarity">
    <text evidence="12">Belongs to the DnaG primase family.</text>
</comment>
<keyword evidence="5 12" id="KW-0235">DNA replication</keyword>
<evidence type="ECO:0000313" key="15">
    <source>
        <dbReference type="EMBL" id="MBP5857405.1"/>
    </source>
</evidence>
<dbReference type="InterPro" id="IPR034151">
    <property type="entry name" value="TOPRIM_DnaG_bac"/>
</dbReference>
<dbReference type="EMBL" id="JAGMWN010000004">
    <property type="protein sequence ID" value="MBP5857405.1"/>
    <property type="molecule type" value="Genomic_DNA"/>
</dbReference>
<dbReference type="InterPro" id="IPR030846">
    <property type="entry name" value="DnaG_bac"/>
</dbReference>
<dbReference type="SUPFAM" id="SSF56731">
    <property type="entry name" value="DNA primase core"/>
    <property type="match status" value="1"/>
</dbReference>
<evidence type="ECO:0000256" key="4">
    <source>
        <dbReference type="ARBA" id="ARBA00022695"/>
    </source>
</evidence>
<evidence type="ECO:0000256" key="1">
    <source>
        <dbReference type="ARBA" id="ARBA00022478"/>
    </source>
</evidence>
<evidence type="ECO:0000313" key="16">
    <source>
        <dbReference type="Proteomes" id="UP000672602"/>
    </source>
</evidence>
<evidence type="ECO:0000259" key="14">
    <source>
        <dbReference type="PROSITE" id="PS50880"/>
    </source>
</evidence>
<dbReference type="GO" id="GO:1990077">
    <property type="term" value="C:primosome complex"/>
    <property type="evidence" value="ECO:0007669"/>
    <property type="project" value="UniProtKB-KW"/>
</dbReference>
<accession>A0A8J7RZF7</accession>
<dbReference type="Gene3D" id="3.90.580.10">
    <property type="entry name" value="Zinc finger, CHC2-type domain"/>
    <property type="match status" value="1"/>
</dbReference>
<dbReference type="InterPro" id="IPR037068">
    <property type="entry name" value="DNA_primase_core_N_sf"/>
</dbReference>
<keyword evidence="3 12" id="KW-0808">Transferase</keyword>
<keyword evidence="9" id="KW-0460">Magnesium</keyword>
<dbReference type="PANTHER" id="PTHR30313:SF2">
    <property type="entry name" value="DNA PRIMASE"/>
    <property type="match status" value="1"/>
</dbReference>
<evidence type="ECO:0000256" key="5">
    <source>
        <dbReference type="ARBA" id="ARBA00022705"/>
    </source>
</evidence>
<dbReference type="AlphaFoldDB" id="A0A8J7RZF7"/>
<evidence type="ECO:0000256" key="3">
    <source>
        <dbReference type="ARBA" id="ARBA00022679"/>
    </source>
</evidence>
<dbReference type="Pfam" id="PF01807">
    <property type="entry name" value="Zn_ribbon_DnaG"/>
    <property type="match status" value="1"/>
</dbReference>
<dbReference type="SMART" id="SM00400">
    <property type="entry name" value="ZnF_CHCC"/>
    <property type="match status" value="1"/>
</dbReference>
<keyword evidence="6" id="KW-0479">Metal-binding</keyword>
<evidence type="ECO:0000256" key="11">
    <source>
        <dbReference type="ARBA" id="ARBA00023163"/>
    </source>
</evidence>
<reference evidence="15" key="1">
    <citation type="submission" date="2021-04" db="EMBL/GenBank/DDBJ databases">
        <authorList>
            <person name="Zhang D.-C."/>
        </authorList>
    </citation>
    <scope>NUCLEOTIDE SEQUENCE</scope>
    <source>
        <strain evidence="15">CGMCC 1.15697</strain>
    </source>
</reference>
<dbReference type="Pfam" id="PF08275">
    <property type="entry name" value="DNAG_N"/>
    <property type="match status" value="1"/>
</dbReference>
<dbReference type="Pfam" id="PF13662">
    <property type="entry name" value="Toprim_4"/>
    <property type="match status" value="1"/>
</dbReference>
<gene>
    <name evidence="12" type="primary">dnaG</name>
    <name evidence="15" type="ORF">KAJ83_10325</name>
</gene>
<sequence length="633" mass="69697">MAFPPGFLDDIRARISLVGLVGRRVQLKQKGRGDWWGISPFTNEKTPSFHVVEDKGFFHCFSTGEHGDHFSWLMKTEGLEFPEAVERLAGEAGLEMPRRTPEDRKQAERRKSLHDVMTFAVAWYERQLRKPAGRDAHDYLKGRGLSEATIARFSLGFAPDDREGLAGAAKAEGIEMEALIEVGLYRKAESGRPPYPLFRERVMFPIADTRGRWIAFGGRFMGDAKARGIGKYINSPDTPLFDKSRTLYHLGEARDAARRDGARLLVAEGYMDVIALAQAGFQGAVAPLGTAITEEQIALLWRVADEPVLCLDGDAAGGRAALRAAERAMPQLKPGKSLGFAFLPQGEDPDSLIANSGAPAMAGVVEAARPLFQVVWEAERDRAPFDTPERRADLENRLKQLAGQIEDETVKKQYFRAINDKLWELARRRNRPPRKAGGLSGRGPGGGRAPWRDVSRAPHAAEPLGRALSGQAGGLSRRQQQLVLLILANHPGLIEEFDEPLAAYDLDADLDKVRRALQKLAASGEPLDSRTVRDHFSQRGDRTALRLVDDANLYQLARQARPDALMDEARAALDHMLLIRTQGMVRAEMGRAGGRARGDGGDEAAAEARRLAMWRDVDAGEAALGRGVIDEDD</sequence>
<dbReference type="InterPro" id="IPR036977">
    <property type="entry name" value="DNA_primase_Znf_CHC2"/>
</dbReference>
<feature type="compositionally biased region" description="Gly residues" evidence="13">
    <location>
        <begin position="438"/>
        <end position="448"/>
    </location>
</feature>
<feature type="domain" description="Toprim" evidence="14">
    <location>
        <begin position="262"/>
        <end position="344"/>
    </location>
</feature>
<evidence type="ECO:0000256" key="2">
    <source>
        <dbReference type="ARBA" id="ARBA00022515"/>
    </source>
</evidence>
<evidence type="ECO:0000256" key="12">
    <source>
        <dbReference type="HAMAP-Rule" id="MF_00974"/>
    </source>
</evidence>
<dbReference type="GO" id="GO:0003899">
    <property type="term" value="F:DNA-directed RNA polymerase activity"/>
    <property type="evidence" value="ECO:0007669"/>
    <property type="project" value="UniProtKB-UniRule"/>
</dbReference>
<keyword evidence="4 12" id="KW-0548">Nucleotidyltransferase</keyword>
<dbReference type="InterPro" id="IPR006171">
    <property type="entry name" value="TOPRIM_dom"/>
</dbReference>
<feature type="region of interest" description="Disordered" evidence="13">
    <location>
        <begin position="429"/>
        <end position="453"/>
    </location>
</feature>
<dbReference type="GO" id="GO:0003677">
    <property type="term" value="F:DNA binding"/>
    <property type="evidence" value="ECO:0007669"/>
    <property type="project" value="UniProtKB-KW"/>
</dbReference>
<dbReference type="EC" id="2.7.7.101" evidence="12"/>
<dbReference type="RefSeq" id="WP_210681989.1">
    <property type="nucleotide sequence ID" value="NZ_JAGMWN010000004.1"/>
</dbReference>
<dbReference type="Gene3D" id="3.90.980.10">
    <property type="entry name" value="DNA primase, catalytic core, N-terminal domain"/>
    <property type="match status" value="1"/>
</dbReference>
<dbReference type="InterPro" id="IPR002694">
    <property type="entry name" value="Znf_CHC2"/>
</dbReference>
<dbReference type="GO" id="GO:0006269">
    <property type="term" value="P:DNA replication, synthesis of primer"/>
    <property type="evidence" value="ECO:0007669"/>
    <property type="project" value="UniProtKB-UniRule"/>
</dbReference>
<dbReference type="NCBIfam" id="TIGR01391">
    <property type="entry name" value="dnaG"/>
    <property type="match status" value="1"/>
</dbReference>
<dbReference type="CDD" id="cd03364">
    <property type="entry name" value="TOPRIM_DnaG_primases"/>
    <property type="match status" value="1"/>
</dbReference>
<dbReference type="PANTHER" id="PTHR30313">
    <property type="entry name" value="DNA PRIMASE"/>
    <property type="match status" value="1"/>
</dbReference>
<protein>
    <recommendedName>
        <fullName evidence="12">DNA primase</fullName>
        <ecNumber evidence="12">2.7.7.101</ecNumber>
    </recommendedName>
</protein>
<comment type="caution">
    <text evidence="15">The sequence shown here is derived from an EMBL/GenBank/DDBJ whole genome shotgun (WGS) entry which is preliminary data.</text>
</comment>
<dbReference type="HAMAP" id="MF_00974">
    <property type="entry name" value="DNA_primase_DnaG"/>
    <property type="match status" value="1"/>
</dbReference>
<name>A0A8J7RZF7_9PROT</name>
<dbReference type="InterPro" id="IPR050219">
    <property type="entry name" value="DnaG_primase"/>
</dbReference>
<evidence type="ECO:0000256" key="6">
    <source>
        <dbReference type="ARBA" id="ARBA00022723"/>
    </source>
</evidence>
<evidence type="ECO:0000256" key="13">
    <source>
        <dbReference type="SAM" id="MobiDB-lite"/>
    </source>
</evidence>
<keyword evidence="11 12" id="KW-0804">Transcription</keyword>
<comment type="caution">
    <text evidence="12">Lacks conserved residue(s) required for the propagation of feature annotation.</text>
</comment>
<dbReference type="Gene3D" id="3.40.1360.10">
    <property type="match status" value="1"/>
</dbReference>
<comment type="function">
    <text evidence="12">RNA polymerase that catalyzes the synthesis of short RNA molecules used as primers for DNA polymerase during DNA replication.</text>
</comment>
<dbReference type="FunFam" id="3.40.1360.10:FF:000002">
    <property type="entry name" value="DNA primase"/>
    <property type="match status" value="1"/>
</dbReference>
<dbReference type="GO" id="GO:0000428">
    <property type="term" value="C:DNA-directed RNA polymerase complex"/>
    <property type="evidence" value="ECO:0007669"/>
    <property type="project" value="UniProtKB-KW"/>
</dbReference>
<dbReference type="InterPro" id="IPR013264">
    <property type="entry name" value="DNAG_N"/>
</dbReference>
<dbReference type="SMART" id="SM00493">
    <property type="entry name" value="TOPRIM"/>
    <property type="match status" value="1"/>
</dbReference>
<keyword evidence="2 12" id="KW-0639">Primosome</keyword>
<keyword evidence="8" id="KW-0862">Zinc</keyword>
<evidence type="ECO:0000256" key="8">
    <source>
        <dbReference type="ARBA" id="ARBA00022833"/>
    </source>
</evidence>
<proteinExistence type="inferred from homology"/>
<organism evidence="15 16">
    <name type="scientific">Marivibrio halodurans</name>
    <dbReference type="NCBI Taxonomy" id="2039722"/>
    <lineage>
        <taxon>Bacteria</taxon>
        <taxon>Pseudomonadati</taxon>
        <taxon>Pseudomonadota</taxon>
        <taxon>Alphaproteobacteria</taxon>
        <taxon>Rhodospirillales</taxon>
        <taxon>Rhodospirillaceae</taxon>
        <taxon>Marivibrio</taxon>
    </lineage>
</organism>
<dbReference type="SUPFAM" id="SSF57783">
    <property type="entry name" value="Zinc beta-ribbon"/>
    <property type="match status" value="1"/>
</dbReference>
<comment type="catalytic activity">
    <reaction evidence="12">
        <text>ssDNA + n NTP = ssDNA/pppN(pN)n-1 hybrid + (n-1) diphosphate.</text>
        <dbReference type="EC" id="2.7.7.101"/>
    </reaction>
</comment>
<dbReference type="GO" id="GO:0005737">
    <property type="term" value="C:cytoplasm"/>
    <property type="evidence" value="ECO:0007669"/>
    <property type="project" value="TreeGrafter"/>
</dbReference>
<evidence type="ECO:0000256" key="10">
    <source>
        <dbReference type="ARBA" id="ARBA00023125"/>
    </source>
</evidence>
<dbReference type="PROSITE" id="PS50880">
    <property type="entry name" value="TOPRIM"/>
    <property type="match status" value="1"/>
</dbReference>
<keyword evidence="16" id="KW-1185">Reference proteome</keyword>
<feature type="compositionally biased region" description="Basic and acidic residues" evidence="13">
    <location>
        <begin position="96"/>
        <end position="109"/>
    </location>
</feature>
<comment type="subunit">
    <text evidence="12">Monomer. Interacts with DnaB.</text>
</comment>
<evidence type="ECO:0000256" key="7">
    <source>
        <dbReference type="ARBA" id="ARBA00022771"/>
    </source>
</evidence>
<dbReference type="InterPro" id="IPR006295">
    <property type="entry name" value="DNA_primase_DnaG"/>
</dbReference>
<keyword evidence="7" id="KW-0863">Zinc-finger</keyword>
<dbReference type="Proteomes" id="UP000672602">
    <property type="component" value="Unassembled WGS sequence"/>
</dbReference>
<keyword evidence="1 12" id="KW-0240">DNA-directed RNA polymerase</keyword>
<evidence type="ECO:0000256" key="9">
    <source>
        <dbReference type="ARBA" id="ARBA00022842"/>
    </source>
</evidence>
<feature type="region of interest" description="Disordered" evidence="13">
    <location>
        <begin position="90"/>
        <end position="109"/>
    </location>
</feature>